<dbReference type="OrthoDB" id="6647at10239"/>
<dbReference type="EMBL" id="KM982403">
    <property type="protein sequence ID" value="AKI81146.1"/>
    <property type="molecule type" value="Genomic_DNA"/>
</dbReference>
<dbReference type="Proteomes" id="UP000274448">
    <property type="component" value="Segment"/>
</dbReference>
<accession>A0A0G2Y0S3</accession>
<feature type="region of interest" description="Disordered" evidence="2">
    <location>
        <begin position="342"/>
        <end position="370"/>
    </location>
</feature>
<evidence type="ECO:0000313" key="4">
    <source>
        <dbReference type="EMBL" id="AKI79250.1"/>
    </source>
</evidence>
<dbReference type="SMR" id="A0A0G2Y0S3"/>
<name>A0A0G2Y0S3_MIMIV</name>
<protein>
    <submittedName>
        <fullName evidence="3 4">Putative replication factor C Small subunit</fullName>
    </submittedName>
</protein>
<dbReference type="Proteomes" id="UP000201519">
    <property type="component" value="Segment"/>
</dbReference>
<dbReference type="EMBL" id="HQ336222">
    <property type="protein sequence ID" value="ADO18221.1"/>
    <property type="molecule type" value="Genomic_DNA"/>
</dbReference>
<reference evidence="3 6" key="1">
    <citation type="journal article" date="2011" name="Virol. J.">
        <title>Breaking the 1000-gene barrier for Mimivirus using ultra-deep genome and transcriptome sequencing.</title>
        <authorList>
            <person name="Legendre M."/>
            <person name="Santini S."/>
            <person name="Rico A."/>
            <person name="Abergel C."/>
            <person name="Claverie J.M."/>
        </authorList>
    </citation>
    <scope>NUCLEOTIDE SEQUENCE [LARGE SCALE GENOMIC DNA]</scope>
</reference>
<evidence type="ECO:0000313" key="5">
    <source>
        <dbReference type="EMBL" id="AKI81146.1"/>
    </source>
</evidence>
<evidence type="ECO:0000256" key="1">
    <source>
        <dbReference type="ARBA" id="ARBA00022705"/>
    </source>
</evidence>
<dbReference type="PANTHER" id="PTHR11669">
    <property type="entry name" value="REPLICATION FACTOR C / DNA POLYMERASE III GAMMA-TAU SUBUNIT"/>
    <property type="match status" value="1"/>
</dbReference>
<evidence type="ECO:0000313" key="8">
    <source>
        <dbReference type="Proteomes" id="UP000274448"/>
    </source>
</evidence>
<organism evidence="3 6">
    <name type="scientific">Acanthamoeba polyphaga mimivirus</name>
    <name type="common">APMV</name>
    <dbReference type="NCBI Taxonomy" id="212035"/>
    <lineage>
        <taxon>Viruses</taxon>
        <taxon>Varidnaviria</taxon>
        <taxon>Bamfordvirae</taxon>
        <taxon>Nucleocytoviricota</taxon>
        <taxon>Megaviricetes</taxon>
        <taxon>Imitervirales</taxon>
        <taxon>Mimiviridae</taxon>
        <taxon>Megamimivirinae</taxon>
        <taxon>Mimivirus</taxon>
        <taxon>Mimivirus bradfordmassiliense</taxon>
    </lineage>
</organism>
<dbReference type="GeneID" id="9925104"/>
<dbReference type="Gene3D" id="3.40.50.300">
    <property type="entry name" value="P-loop containing nucleotide triphosphate hydrolases"/>
    <property type="match status" value="1"/>
</dbReference>
<dbReference type="InterPro" id="IPR008921">
    <property type="entry name" value="DNA_pol3_clamp-load_cplx_C"/>
</dbReference>
<evidence type="ECO:0000313" key="6">
    <source>
        <dbReference type="Proteomes" id="UP000201519"/>
    </source>
</evidence>
<evidence type="ECO:0000313" key="3">
    <source>
        <dbReference type="EMBL" id="ADO18221.1"/>
    </source>
</evidence>
<gene>
    <name evidence="3" type="primary">L478</name>
</gene>
<organismHost>
    <name type="scientific">Acanthamoeba polyphaga</name>
    <name type="common">Amoeba</name>
    <dbReference type="NCBI Taxonomy" id="5757"/>
</organismHost>
<dbReference type="EMBL" id="KM982401">
    <property type="protein sequence ID" value="AKI79250.1"/>
    <property type="molecule type" value="Genomic_DNA"/>
</dbReference>
<dbReference type="RefSeq" id="YP_003986986.1">
    <property type="nucleotide sequence ID" value="NC_014649.1"/>
</dbReference>
<dbReference type="SUPFAM" id="SSF48019">
    <property type="entry name" value="post-AAA+ oligomerization domain-like"/>
    <property type="match status" value="1"/>
</dbReference>
<dbReference type="PANTHER" id="PTHR11669:SF1">
    <property type="entry name" value="REPLICATION FACTOR C SUBUNIT 3"/>
    <property type="match status" value="1"/>
</dbReference>
<dbReference type="GO" id="GO:0003677">
    <property type="term" value="F:DNA binding"/>
    <property type="evidence" value="ECO:0007669"/>
    <property type="project" value="InterPro"/>
</dbReference>
<accession>E3VY97</accession>
<sequence>MFFFEKYRPKKPSDFLFNTDVLRQLKYLASNEDVPHIIISGPSGSGKKTLVKFLLEFLYDEDVNILRKRKYNINGSSTKKEIEILQSNYHIIIEPTSTNHDKYILQEIIKQYAMHKSFDIFKTKRKFKTIVIHNIENLANNSQAALRRTMERYAKTCRFIMVCNNLSKIMDPLRSRCRTFCVPLPTIENINTVVDYIAFMENIKLNKNDTKFILDNCNNNLKTAIWFLNCKGLNCSPFIALDEAFDLVVESILECRTGKNIFKIHNDIRTNIYNILITNIKGSEIINILVDKLIRKIDDDVINMNIIQYASKAEYNLTHGRRDITDIEYFISGVMQELVLNRNKEPEKSEKTKSKTGKLSRTNSKKTIKN</sequence>
<dbReference type="Gene3D" id="1.20.272.10">
    <property type="match status" value="1"/>
</dbReference>
<dbReference type="GO" id="GO:0003689">
    <property type="term" value="F:DNA clamp loader activity"/>
    <property type="evidence" value="ECO:0007669"/>
    <property type="project" value="TreeGrafter"/>
</dbReference>
<reference evidence="7 8" key="2">
    <citation type="submission" date="2014-10" db="EMBL/GenBank/DDBJ databases">
        <title>Pan-genome analysis of Brazilian lineage A amoebal mimiviruses.</title>
        <authorList>
            <person name="Assis F.L."/>
            <person name="Abrahao J.S."/>
            <person name="Kroon E.G."/>
            <person name="Dornas F.P."/>
            <person name="Andrade K.R."/>
            <person name="Borato P.V.M."/>
            <person name="Pilotto M.R."/>
            <person name="Benamar S."/>
            <person name="LaScola B."/>
            <person name="Colson P."/>
        </authorList>
    </citation>
    <scope>NUCLEOTIDE SEQUENCE [LARGE SCALE GENOMIC DNA]</scope>
    <source>
        <strain evidence="5 8">Amazonia</strain>
        <strain evidence="4 7">Oyster</strain>
    </source>
</reference>
<dbReference type="GO" id="GO:0006261">
    <property type="term" value="P:DNA-templated DNA replication"/>
    <property type="evidence" value="ECO:0007669"/>
    <property type="project" value="TreeGrafter"/>
</dbReference>
<dbReference type="SUPFAM" id="SSF52540">
    <property type="entry name" value="P-loop containing nucleoside triphosphate hydrolases"/>
    <property type="match status" value="1"/>
</dbReference>
<evidence type="ECO:0000256" key="2">
    <source>
        <dbReference type="SAM" id="MobiDB-lite"/>
    </source>
</evidence>
<dbReference type="CDD" id="cd00009">
    <property type="entry name" value="AAA"/>
    <property type="match status" value="1"/>
</dbReference>
<feature type="compositionally biased region" description="Basic residues" evidence="2">
    <location>
        <begin position="354"/>
        <end position="370"/>
    </location>
</feature>
<dbReference type="Proteomes" id="UP000241474">
    <property type="component" value="Segment"/>
</dbReference>
<feature type="compositionally biased region" description="Basic and acidic residues" evidence="2">
    <location>
        <begin position="342"/>
        <end position="353"/>
    </location>
</feature>
<dbReference type="InterPro" id="IPR027417">
    <property type="entry name" value="P-loop_NTPase"/>
</dbReference>
<dbReference type="GO" id="GO:0006281">
    <property type="term" value="P:DNA repair"/>
    <property type="evidence" value="ECO:0007669"/>
    <property type="project" value="TreeGrafter"/>
</dbReference>
<dbReference type="InterPro" id="IPR050238">
    <property type="entry name" value="DNA_Rep/Repair_Clamp_Loader"/>
</dbReference>
<dbReference type="KEGG" id="vg:9925104"/>
<keyword evidence="6" id="KW-1185">Reference proteome</keyword>
<dbReference type="Pfam" id="PF13177">
    <property type="entry name" value="DNA_pol3_delta2"/>
    <property type="match status" value="1"/>
</dbReference>
<proteinExistence type="predicted"/>
<evidence type="ECO:0000313" key="7">
    <source>
        <dbReference type="Proteomes" id="UP000241474"/>
    </source>
</evidence>
<keyword evidence="1" id="KW-0235">DNA replication</keyword>